<evidence type="ECO:0000256" key="4">
    <source>
        <dbReference type="ARBA" id="ARBA00023136"/>
    </source>
</evidence>
<gene>
    <name evidence="6" type="ORF">MYP_2771</name>
</gene>
<feature type="transmembrane region" description="Helical" evidence="5">
    <location>
        <begin position="110"/>
        <end position="128"/>
    </location>
</feature>
<dbReference type="InterPro" id="IPR004710">
    <property type="entry name" value="Bilac:Na_transpt"/>
</dbReference>
<organism evidence="6 7">
    <name type="scientific">Sporocytophaga myxococcoides</name>
    <dbReference type="NCBI Taxonomy" id="153721"/>
    <lineage>
        <taxon>Bacteria</taxon>
        <taxon>Pseudomonadati</taxon>
        <taxon>Bacteroidota</taxon>
        <taxon>Cytophagia</taxon>
        <taxon>Cytophagales</taxon>
        <taxon>Cytophagaceae</taxon>
        <taxon>Sporocytophaga</taxon>
    </lineage>
</organism>
<dbReference type="InterPro" id="IPR002657">
    <property type="entry name" value="BilAc:Na_symport/Acr3"/>
</dbReference>
<comment type="subcellular location">
    <subcellularLocation>
        <location evidence="1">Membrane</location>
        <topology evidence="1">Multi-pass membrane protein</topology>
    </subcellularLocation>
</comment>
<dbReference type="GO" id="GO:0016020">
    <property type="term" value="C:membrane"/>
    <property type="evidence" value="ECO:0007669"/>
    <property type="project" value="UniProtKB-SubCell"/>
</dbReference>
<feature type="transmembrane region" description="Helical" evidence="5">
    <location>
        <begin position="200"/>
        <end position="222"/>
    </location>
</feature>
<name>A0A098LF00_9BACT</name>
<feature type="transmembrane region" description="Helical" evidence="5">
    <location>
        <begin position="44"/>
        <end position="66"/>
    </location>
</feature>
<keyword evidence="4 5" id="KW-0472">Membrane</keyword>
<evidence type="ECO:0000313" key="7">
    <source>
        <dbReference type="Proteomes" id="UP000030185"/>
    </source>
</evidence>
<sequence>MLKESPELAIGLIILAMCPGGPTSNLLTHIGNGDTALCISLTAISSIVKIFTIPLMVNIAIEIYLGEGQSIQLDVASSIIKIFTVTIIPASIGMIIRAKNEAFADKTQKPVKILSSIFLVLIILAAILKERNQVIGFFSIAGPAAFMLNISGMTLGYLIPQLLNLSSQQRITISIETSIQNGTLAIAIASSPIMLNNSTMAIPAAVYSIIMFITAGIFIAVIKRRSEEKQLAA</sequence>
<feature type="transmembrane region" description="Helical" evidence="5">
    <location>
        <begin position="78"/>
        <end position="98"/>
    </location>
</feature>
<reference evidence="6 7" key="1">
    <citation type="submission" date="2014-09" db="EMBL/GenBank/DDBJ databases">
        <title>Sporocytophaga myxococcoides PG-01 genome sequencing.</title>
        <authorList>
            <person name="Liu L."/>
            <person name="Gao P.J."/>
            <person name="Chen G.J."/>
            <person name="Wang L.S."/>
        </authorList>
    </citation>
    <scope>NUCLEOTIDE SEQUENCE [LARGE SCALE GENOMIC DNA]</scope>
    <source>
        <strain evidence="6 7">PG-01</strain>
    </source>
</reference>
<keyword evidence="3 5" id="KW-1133">Transmembrane helix</keyword>
<dbReference type="Proteomes" id="UP000030185">
    <property type="component" value="Unassembled WGS sequence"/>
</dbReference>
<dbReference type="PANTHER" id="PTHR10361:SF24">
    <property type="entry name" value="P3 PROTEIN"/>
    <property type="match status" value="1"/>
</dbReference>
<evidence type="ECO:0000256" key="3">
    <source>
        <dbReference type="ARBA" id="ARBA00022989"/>
    </source>
</evidence>
<dbReference type="Pfam" id="PF01758">
    <property type="entry name" value="SBF"/>
    <property type="match status" value="1"/>
</dbReference>
<dbReference type="AlphaFoldDB" id="A0A098LF00"/>
<accession>A0A098LF00</accession>
<dbReference type="PANTHER" id="PTHR10361">
    <property type="entry name" value="SODIUM-BILE ACID COTRANSPORTER"/>
    <property type="match status" value="1"/>
</dbReference>
<evidence type="ECO:0000256" key="5">
    <source>
        <dbReference type="SAM" id="Phobius"/>
    </source>
</evidence>
<feature type="transmembrane region" description="Helical" evidence="5">
    <location>
        <begin position="135"/>
        <end position="159"/>
    </location>
</feature>
<dbReference type="InterPro" id="IPR038770">
    <property type="entry name" value="Na+/solute_symporter_sf"/>
</dbReference>
<dbReference type="Gene3D" id="1.20.1530.20">
    <property type="match status" value="1"/>
</dbReference>
<evidence type="ECO:0000256" key="1">
    <source>
        <dbReference type="ARBA" id="ARBA00004141"/>
    </source>
</evidence>
<keyword evidence="2 5" id="KW-0812">Transmembrane</keyword>
<keyword evidence="7" id="KW-1185">Reference proteome</keyword>
<dbReference type="eggNOG" id="COG0385">
    <property type="taxonomic scope" value="Bacteria"/>
</dbReference>
<dbReference type="EMBL" id="BBLT01000005">
    <property type="protein sequence ID" value="GAL85541.1"/>
    <property type="molecule type" value="Genomic_DNA"/>
</dbReference>
<proteinExistence type="predicted"/>
<evidence type="ECO:0000313" key="6">
    <source>
        <dbReference type="EMBL" id="GAL85541.1"/>
    </source>
</evidence>
<comment type="caution">
    <text evidence="6">The sequence shown here is derived from an EMBL/GenBank/DDBJ whole genome shotgun (WGS) entry which is preliminary data.</text>
</comment>
<dbReference type="STRING" id="153721.MYP_2771"/>
<evidence type="ECO:0000256" key="2">
    <source>
        <dbReference type="ARBA" id="ARBA00022692"/>
    </source>
</evidence>
<protein>
    <submittedName>
        <fullName evidence="6">Bile acid:sodium symporter</fullName>
    </submittedName>
</protein>